<evidence type="ECO:0000313" key="3">
    <source>
        <dbReference type="Proteomes" id="UP001166286"/>
    </source>
</evidence>
<sequence length="577" mass="65651">MRAGRRLPFYVPASPSQTYQYLPMKADREIRLLYLEPRSSKSRLSCSLRIVPLSKTPFYEALSYTWGKPVFPASMKCSPSGQLCITENLSVALCHLRLKDRIRVLWVDAICINQQDNVERSQQVSSMRDIYEGADHVVVWLGKDNGNAKMAFERVQDAAEVTDRVWKPGVFGVLRRIRGPEEEAALDNLLKRGWFQRIWVIQELVCAGKATIMCGNQSMEWERFQGFVGRLYEDGNYNRVAVNDPVYNLIQMRRENEQRRLGKQSSLLYLLSAFRSCEASDPRDKIFALVGIADQQTIAACTPDYSKDVSEIYSNLASHLIITERNADILAFCVAPHKGQHLPLPSWVPDWSRPQINNASPRSMPGAYKASAGTSFKGRIDSNTLSLDGVMLNRVVILGGGEESYEIFKQSRNYAQRDLTAYVRTLVADVGDKHRLERQQLLLFCTRYCKDPLIMTQIQNREFLDTWPKFLNTEIKNFYNSIHDPKKPTIEENLHNALHDAATGRMFCLFDDSHVGWVPWSAEVGDRIAIFLGGTVPILLRPSGNDYIVLGEAYVDEMMDGQAFEEPEIQVETITLI</sequence>
<protein>
    <recommendedName>
        <fullName evidence="1">Heterokaryon incompatibility domain-containing protein</fullName>
    </recommendedName>
</protein>
<dbReference type="InterPro" id="IPR010730">
    <property type="entry name" value="HET"/>
</dbReference>
<feature type="domain" description="Heterokaryon incompatibility" evidence="1">
    <location>
        <begin position="59"/>
        <end position="203"/>
    </location>
</feature>
<comment type="caution">
    <text evidence="2">The sequence shown here is derived from an EMBL/GenBank/DDBJ whole genome shotgun (WGS) entry which is preliminary data.</text>
</comment>
<dbReference type="AlphaFoldDB" id="A0AA39RAF0"/>
<name>A0AA39RAF0_9LECA</name>
<organism evidence="2 3">
    <name type="scientific">Cladonia borealis</name>
    <dbReference type="NCBI Taxonomy" id="184061"/>
    <lineage>
        <taxon>Eukaryota</taxon>
        <taxon>Fungi</taxon>
        <taxon>Dikarya</taxon>
        <taxon>Ascomycota</taxon>
        <taxon>Pezizomycotina</taxon>
        <taxon>Lecanoromycetes</taxon>
        <taxon>OSLEUM clade</taxon>
        <taxon>Lecanoromycetidae</taxon>
        <taxon>Lecanorales</taxon>
        <taxon>Lecanorineae</taxon>
        <taxon>Cladoniaceae</taxon>
        <taxon>Cladonia</taxon>
    </lineage>
</organism>
<evidence type="ECO:0000313" key="2">
    <source>
        <dbReference type="EMBL" id="KAK0516654.1"/>
    </source>
</evidence>
<dbReference type="EMBL" id="JAFEKC020000002">
    <property type="protein sequence ID" value="KAK0516654.1"/>
    <property type="molecule type" value="Genomic_DNA"/>
</dbReference>
<gene>
    <name evidence="2" type="ORF">JMJ35_001257</name>
</gene>
<dbReference type="PANTHER" id="PTHR24148">
    <property type="entry name" value="ANKYRIN REPEAT DOMAIN-CONTAINING PROTEIN 39 HOMOLOG-RELATED"/>
    <property type="match status" value="1"/>
</dbReference>
<dbReference type="Pfam" id="PF26639">
    <property type="entry name" value="Het-6_barrel"/>
    <property type="match status" value="1"/>
</dbReference>
<dbReference type="PANTHER" id="PTHR24148:SF64">
    <property type="entry name" value="HETEROKARYON INCOMPATIBILITY DOMAIN-CONTAINING PROTEIN"/>
    <property type="match status" value="1"/>
</dbReference>
<accession>A0AA39RAF0</accession>
<evidence type="ECO:0000259" key="1">
    <source>
        <dbReference type="Pfam" id="PF06985"/>
    </source>
</evidence>
<proteinExistence type="predicted"/>
<dbReference type="InterPro" id="IPR052895">
    <property type="entry name" value="HetReg/Transcr_Mod"/>
</dbReference>
<dbReference type="Proteomes" id="UP001166286">
    <property type="component" value="Unassembled WGS sequence"/>
</dbReference>
<dbReference type="Pfam" id="PF06985">
    <property type="entry name" value="HET"/>
    <property type="match status" value="1"/>
</dbReference>
<reference evidence="2" key="1">
    <citation type="submission" date="2023-03" db="EMBL/GenBank/DDBJ databases">
        <title>Complete genome of Cladonia borealis.</title>
        <authorList>
            <person name="Park H."/>
        </authorList>
    </citation>
    <scope>NUCLEOTIDE SEQUENCE</scope>
    <source>
        <strain evidence="2">ANT050790</strain>
    </source>
</reference>
<keyword evidence="3" id="KW-1185">Reference proteome</keyword>